<gene>
    <name evidence="2" type="ORF">D7Z54_22840</name>
</gene>
<evidence type="ECO:0000259" key="1">
    <source>
        <dbReference type="PROSITE" id="PS50883"/>
    </source>
</evidence>
<evidence type="ECO:0000313" key="2">
    <source>
        <dbReference type="EMBL" id="RSL30986.1"/>
    </source>
</evidence>
<proteinExistence type="predicted"/>
<dbReference type="InterPro" id="IPR035919">
    <property type="entry name" value="EAL_sf"/>
</dbReference>
<dbReference type="SMART" id="SM00052">
    <property type="entry name" value="EAL"/>
    <property type="match status" value="1"/>
</dbReference>
<keyword evidence="3" id="KW-1185">Reference proteome</keyword>
<sequence length="346" mass="39826">MTNCLQCSKLPELKEQGTFLFLTNNEEVRHKITQSMNHIYNLQESGKENLILFGYHSKEEIIDQLERMASILNEEEKSQLYGSWTNEGTERFPNMVSFRQLQKRVAAPNYLHIINEQRFKHHLQPIMDIENDKVMGFEFLIRPLSDEVRFNPGHLFEFSQEAGMQSHLDSQSRRSAIRTGAAKLKRGEKRFINFLPSSIYDPAHCLKSTFEMVEEMGVDANDLVFEVVETEQIEDMNKLQNIFRTYREYGVKTALDDIGSGFATIENMELLCPDYAKVDRSLIEGCFKNQMKQEKLAEIVERADKIGVSLLAEGIEEKAELDYVKKAGFSYAQGYYIGKPSETGAV</sequence>
<protein>
    <submittedName>
        <fullName evidence="2">EAL domain-containing protein</fullName>
    </submittedName>
</protein>
<evidence type="ECO:0000313" key="3">
    <source>
        <dbReference type="Proteomes" id="UP000275076"/>
    </source>
</evidence>
<dbReference type="Proteomes" id="UP000275076">
    <property type="component" value="Unassembled WGS sequence"/>
</dbReference>
<dbReference type="AlphaFoldDB" id="A0A428MY09"/>
<dbReference type="EMBL" id="RBVX01000029">
    <property type="protein sequence ID" value="RSL30986.1"/>
    <property type="molecule type" value="Genomic_DNA"/>
</dbReference>
<reference evidence="2 3" key="1">
    <citation type="submission" date="2018-10" db="EMBL/GenBank/DDBJ databases">
        <title>Draft genome sequence of Bacillus salarius IM0101, isolated from a hypersaline soil in Inner Mongolia, China.</title>
        <authorList>
            <person name="Yamprayoonswat W."/>
            <person name="Boonvisut S."/>
            <person name="Jumpathong W."/>
            <person name="Sittihan S."/>
            <person name="Ruangsuj P."/>
            <person name="Wanthongcharoen S."/>
            <person name="Thongpramul N."/>
            <person name="Pimmason S."/>
            <person name="Yu B."/>
            <person name="Yasawong M."/>
        </authorList>
    </citation>
    <scope>NUCLEOTIDE SEQUENCE [LARGE SCALE GENOMIC DNA]</scope>
    <source>
        <strain evidence="2 3">IM0101</strain>
    </source>
</reference>
<dbReference type="PROSITE" id="PS50883">
    <property type="entry name" value="EAL"/>
    <property type="match status" value="1"/>
</dbReference>
<dbReference type="PANTHER" id="PTHR33121:SF70">
    <property type="entry name" value="SIGNALING PROTEIN YKOW"/>
    <property type="match status" value="1"/>
</dbReference>
<comment type="caution">
    <text evidence="2">The sequence shown here is derived from an EMBL/GenBank/DDBJ whole genome shotgun (WGS) entry which is preliminary data.</text>
</comment>
<dbReference type="InterPro" id="IPR050706">
    <property type="entry name" value="Cyclic-di-GMP_PDE-like"/>
</dbReference>
<dbReference type="Gene3D" id="3.20.20.450">
    <property type="entry name" value="EAL domain"/>
    <property type="match status" value="1"/>
</dbReference>
<feature type="domain" description="EAL" evidence="1">
    <location>
        <begin position="103"/>
        <end position="346"/>
    </location>
</feature>
<dbReference type="Pfam" id="PF00563">
    <property type="entry name" value="EAL"/>
    <property type="match status" value="1"/>
</dbReference>
<dbReference type="SUPFAM" id="SSF141868">
    <property type="entry name" value="EAL domain-like"/>
    <property type="match status" value="1"/>
</dbReference>
<accession>A0A428MY09</accession>
<dbReference type="GO" id="GO:0071111">
    <property type="term" value="F:cyclic-guanylate-specific phosphodiesterase activity"/>
    <property type="evidence" value="ECO:0007669"/>
    <property type="project" value="InterPro"/>
</dbReference>
<name>A0A428MY09_9BACI</name>
<dbReference type="OrthoDB" id="581425at2"/>
<dbReference type="CDD" id="cd01948">
    <property type="entry name" value="EAL"/>
    <property type="match status" value="1"/>
</dbReference>
<dbReference type="InterPro" id="IPR001633">
    <property type="entry name" value="EAL_dom"/>
</dbReference>
<dbReference type="RefSeq" id="WP_125559413.1">
    <property type="nucleotide sequence ID" value="NZ_RBVX01000029.1"/>
</dbReference>
<dbReference type="PANTHER" id="PTHR33121">
    <property type="entry name" value="CYCLIC DI-GMP PHOSPHODIESTERASE PDEF"/>
    <property type="match status" value="1"/>
</dbReference>
<organism evidence="2 3">
    <name type="scientific">Salibacterium salarium</name>
    <dbReference type="NCBI Taxonomy" id="284579"/>
    <lineage>
        <taxon>Bacteria</taxon>
        <taxon>Bacillati</taxon>
        <taxon>Bacillota</taxon>
        <taxon>Bacilli</taxon>
        <taxon>Bacillales</taxon>
        <taxon>Bacillaceae</taxon>
    </lineage>
</organism>